<evidence type="ECO:0000313" key="8">
    <source>
        <dbReference type="EMBL" id="CAB4221575.1"/>
    </source>
</evidence>
<evidence type="ECO:0000256" key="3">
    <source>
        <dbReference type="ARBA" id="ARBA00023004"/>
    </source>
</evidence>
<dbReference type="SUPFAM" id="SSF102114">
    <property type="entry name" value="Radical SAM enzymes"/>
    <property type="match status" value="1"/>
</dbReference>
<dbReference type="EMBL" id="LR797502">
    <property type="protein sequence ID" value="CAB4221575.1"/>
    <property type="molecule type" value="Genomic_DNA"/>
</dbReference>
<dbReference type="Gene3D" id="3.20.20.70">
    <property type="entry name" value="Aldolase class I"/>
    <property type="match status" value="1"/>
</dbReference>
<dbReference type="GO" id="GO:0046872">
    <property type="term" value="F:metal ion binding"/>
    <property type="evidence" value="ECO:0007669"/>
    <property type="project" value="UniProtKB-KW"/>
</dbReference>
<gene>
    <name evidence="7" type="ORF">UFOVP1146_167</name>
    <name evidence="8" type="ORF">UFOVP1638_398</name>
    <name evidence="5" type="ORF">UFOVP812_80</name>
    <name evidence="6" type="ORF">UFOVP818_63</name>
</gene>
<dbReference type="SFLD" id="SFLDS00029">
    <property type="entry name" value="Radical_SAM"/>
    <property type="match status" value="1"/>
</dbReference>
<dbReference type="EMBL" id="LR796776">
    <property type="protein sequence ID" value="CAB4165527.1"/>
    <property type="molecule type" value="Genomic_DNA"/>
</dbReference>
<dbReference type="PANTHER" id="PTHR11228">
    <property type="entry name" value="RADICAL SAM DOMAIN PROTEIN"/>
    <property type="match status" value="1"/>
</dbReference>
<dbReference type="InterPro" id="IPR050377">
    <property type="entry name" value="Radical_SAM_PqqE_MftC-like"/>
</dbReference>
<protein>
    <submittedName>
        <fullName evidence="8">MoaA Molybdenum cofactor biosynthesis enzyme</fullName>
    </submittedName>
</protein>
<dbReference type="InterPro" id="IPR007197">
    <property type="entry name" value="rSAM"/>
</dbReference>
<reference evidence="8" key="1">
    <citation type="submission" date="2020-05" db="EMBL/GenBank/DDBJ databases">
        <authorList>
            <person name="Chiriac C."/>
            <person name="Salcher M."/>
            <person name="Ghai R."/>
            <person name="Kavagutti S V."/>
        </authorList>
    </citation>
    <scope>NUCLEOTIDE SEQUENCE</scope>
</reference>
<evidence type="ECO:0000256" key="1">
    <source>
        <dbReference type="ARBA" id="ARBA00022691"/>
    </source>
</evidence>
<accession>A0A6J5T1L7</accession>
<dbReference type="GO" id="GO:0051536">
    <property type="term" value="F:iron-sulfur cluster binding"/>
    <property type="evidence" value="ECO:0007669"/>
    <property type="project" value="UniProtKB-KW"/>
</dbReference>
<sequence length="211" mass="24060">MSDIELRIISVEPTTPMLSLTWMIGSRCNYDCMYCPAELHDKTSKHPDLAKLKAVWKSIVDKTQHLALPYKISFTGGEVTANKSFLPLVEYLQTGSFNIGQLLVTTNGSASLNYYKRLSKSVDAISFSTHSEFFDEAAFFNKVQEIDAIMLRPAKSVHVNIMDEYWNRDRIVSYQAWLDQRGISHSINTIDYTQQTRMIPLLPGIKNLKND</sequence>
<name>A0A6J5T1L7_9CAUD</name>
<dbReference type="CDD" id="cd01335">
    <property type="entry name" value="Radical_SAM"/>
    <property type="match status" value="1"/>
</dbReference>
<evidence type="ECO:0000313" key="5">
    <source>
        <dbReference type="EMBL" id="CAB4163811.1"/>
    </source>
</evidence>
<evidence type="ECO:0000313" key="6">
    <source>
        <dbReference type="EMBL" id="CAB4165527.1"/>
    </source>
</evidence>
<dbReference type="InterPro" id="IPR058240">
    <property type="entry name" value="rSAM_sf"/>
</dbReference>
<dbReference type="PANTHER" id="PTHR11228:SF7">
    <property type="entry name" value="PQQA PEPTIDE CYCLASE"/>
    <property type="match status" value="1"/>
</dbReference>
<dbReference type="GO" id="GO:0003824">
    <property type="term" value="F:catalytic activity"/>
    <property type="evidence" value="ECO:0007669"/>
    <property type="project" value="InterPro"/>
</dbReference>
<dbReference type="EMBL" id="LR797099">
    <property type="protein sequence ID" value="CAB4186821.1"/>
    <property type="molecule type" value="Genomic_DNA"/>
</dbReference>
<dbReference type="EMBL" id="LR796758">
    <property type="protein sequence ID" value="CAB4163811.1"/>
    <property type="molecule type" value="Genomic_DNA"/>
</dbReference>
<evidence type="ECO:0000256" key="4">
    <source>
        <dbReference type="ARBA" id="ARBA00023014"/>
    </source>
</evidence>
<keyword evidence="1" id="KW-0949">S-adenosyl-L-methionine</keyword>
<proteinExistence type="predicted"/>
<dbReference type="InterPro" id="IPR013785">
    <property type="entry name" value="Aldolase_TIM"/>
</dbReference>
<keyword evidence="3" id="KW-0408">Iron</keyword>
<evidence type="ECO:0000256" key="2">
    <source>
        <dbReference type="ARBA" id="ARBA00022723"/>
    </source>
</evidence>
<keyword evidence="4" id="KW-0411">Iron-sulfur</keyword>
<keyword evidence="2" id="KW-0479">Metal-binding</keyword>
<evidence type="ECO:0000313" key="7">
    <source>
        <dbReference type="EMBL" id="CAB4186821.1"/>
    </source>
</evidence>
<organism evidence="8">
    <name type="scientific">uncultured Caudovirales phage</name>
    <dbReference type="NCBI Taxonomy" id="2100421"/>
    <lineage>
        <taxon>Viruses</taxon>
        <taxon>Duplodnaviria</taxon>
        <taxon>Heunggongvirae</taxon>
        <taxon>Uroviricota</taxon>
        <taxon>Caudoviricetes</taxon>
        <taxon>Peduoviridae</taxon>
        <taxon>Maltschvirus</taxon>
        <taxon>Maltschvirus maltsch</taxon>
    </lineage>
</organism>